<protein>
    <submittedName>
        <fullName evidence="2">Uncharacterized protein</fullName>
    </submittedName>
</protein>
<feature type="region of interest" description="Disordered" evidence="1">
    <location>
        <begin position="1"/>
        <end position="107"/>
    </location>
</feature>
<dbReference type="EMBL" id="JANIIK010000114">
    <property type="protein sequence ID" value="KAJ3590515.1"/>
    <property type="molecule type" value="Genomic_DNA"/>
</dbReference>
<feature type="non-terminal residue" evidence="2">
    <location>
        <position position="1"/>
    </location>
</feature>
<evidence type="ECO:0000313" key="2">
    <source>
        <dbReference type="EMBL" id="KAJ3590515.1"/>
    </source>
</evidence>
<accession>A0A9Q0I9U4</accession>
<evidence type="ECO:0000256" key="1">
    <source>
        <dbReference type="SAM" id="MobiDB-lite"/>
    </source>
</evidence>
<sequence>KGAREEGGTRATGSPSVGTRATGSPSVGTRATGLRQWDNPRGVSVSGNQSLRQWEPESPSEGTRVSVRGNQSFRQREPESPSEGTRVSVSGNQSLRQWEPESPSVGTRVSVSGNHRAVFHWQQFQLSRWKALVPWETLQQKNVSLTRRKQTRHVLPKSLRLYTHRLNLTGQTET</sequence>
<keyword evidence="3" id="KW-1185">Reference proteome</keyword>
<comment type="caution">
    <text evidence="2">The sequence shown here is derived from an EMBL/GenBank/DDBJ whole genome shotgun (WGS) entry which is preliminary data.</text>
</comment>
<feature type="compositionally biased region" description="Polar residues" evidence="1">
    <location>
        <begin position="11"/>
        <end position="29"/>
    </location>
</feature>
<dbReference type="Proteomes" id="UP001148018">
    <property type="component" value="Unassembled WGS sequence"/>
</dbReference>
<evidence type="ECO:0000313" key="3">
    <source>
        <dbReference type="Proteomes" id="UP001148018"/>
    </source>
</evidence>
<feature type="compositionally biased region" description="Polar residues" evidence="1">
    <location>
        <begin position="60"/>
        <end position="73"/>
    </location>
</feature>
<name>A0A9Q0I9U4_9TELE</name>
<reference evidence="2" key="1">
    <citation type="submission" date="2022-07" db="EMBL/GenBank/DDBJ databases">
        <title>Chromosome-level genome of Muraenolepis orangiensis.</title>
        <authorList>
            <person name="Kim J."/>
        </authorList>
    </citation>
    <scope>NUCLEOTIDE SEQUENCE</scope>
    <source>
        <strain evidence="2">KU_S4_2022</strain>
        <tissue evidence="2">Muscle</tissue>
    </source>
</reference>
<dbReference type="AlphaFoldDB" id="A0A9Q0I9U4"/>
<organism evidence="2 3">
    <name type="scientific">Muraenolepis orangiensis</name>
    <name type="common">Patagonian moray cod</name>
    <dbReference type="NCBI Taxonomy" id="630683"/>
    <lineage>
        <taxon>Eukaryota</taxon>
        <taxon>Metazoa</taxon>
        <taxon>Chordata</taxon>
        <taxon>Craniata</taxon>
        <taxon>Vertebrata</taxon>
        <taxon>Euteleostomi</taxon>
        <taxon>Actinopterygii</taxon>
        <taxon>Neopterygii</taxon>
        <taxon>Teleostei</taxon>
        <taxon>Neoteleostei</taxon>
        <taxon>Acanthomorphata</taxon>
        <taxon>Zeiogadaria</taxon>
        <taxon>Gadariae</taxon>
        <taxon>Gadiformes</taxon>
        <taxon>Muraenolepidoidei</taxon>
        <taxon>Muraenolepididae</taxon>
        <taxon>Muraenolepis</taxon>
    </lineage>
</organism>
<gene>
    <name evidence="2" type="ORF">NHX12_008466</name>
</gene>
<proteinExistence type="predicted"/>
<feature type="compositionally biased region" description="Polar residues" evidence="1">
    <location>
        <begin position="82"/>
        <end position="96"/>
    </location>
</feature>